<keyword evidence="5" id="KW-1015">Disulfide bond</keyword>
<dbReference type="InterPro" id="IPR017941">
    <property type="entry name" value="Rieske_2Fe-2S"/>
</dbReference>
<feature type="domain" description="Rieske" evidence="7">
    <location>
        <begin position="30"/>
        <end position="123"/>
    </location>
</feature>
<dbReference type="InterPro" id="IPR036922">
    <property type="entry name" value="Rieske_2Fe-2S_sf"/>
</dbReference>
<dbReference type="EMBL" id="FWYF01000003">
    <property type="protein sequence ID" value="SMD37234.1"/>
    <property type="molecule type" value="Genomic_DNA"/>
</dbReference>
<evidence type="ECO:0000313" key="8">
    <source>
        <dbReference type="EMBL" id="SMD37234.1"/>
    </source>
</evidence>
<evidence type="ECO:0000256" key="3">
    <source>
        <dbReference type="ARBA" id="ARBA00023004"/>
    </source>
</evidence>
<dbReference type="STRING" id="692418.SAMN04488029_3309"/>
<dbReference type="InterPro" id="IPR005805">
    <property type="entry name" value="Rieske_Fe-S_prot_C"/>
</dbReference>
<organism evidence="8 9">
    <name type="scientific">Reichenbachiella faecimaris</name>
    <dbReference type="NCBI Taxonomy" id="692418"/>
    <lineage>
        <taxon>Bacteria</taxon>
        <taxon>Pseudomonadati</taxon>
        <taxon>Bacteroidota</taxon>
        <taxon>Cytophagia</taxon>
        <taxon>Cytophagales</taxon>
        <taxon>Reichenbachiellaceae</taxon>
        <taxon>Reichenbachiella</taxon>
    </lineage>
</organism>
<keyword evidence="1" id="KW-0001">2Fe-2S</keyword>
<dbReference type="CDD" id="cd03467">
    <property type="entry name" value="Rieske"/>
    <property type="match status" value="1"/>
</dbReference>
<proteinExistence type="predicted"/>
<evidence type="ECO:0000313" key="9">
    <source>
        <dbReference type="Proteomes" id="UP000192472"/>
    </source>
</evidence>
<evidence type="ECO:0000256" key="4">
    <source>
        <dbReference type="ARBA" id="ARBA00023014"/>
    </source>
</evidence>
<dbReference type="SUPFAM" id="SSF50022">
    <property type="entry name" value="ISP domain"/>
    <property type="match status" value="1"/>
</dbReference>
<dbReference type="GO" id="GO:0016020">
    <property type="term" value="C:membrane"/>
    <property type="evidence" value="ECO:0007669"/>
    <property type="project" value="InterPro"/>
</dbReference>
<evidence type="ECO:0000256" key="5">
    <source>
        <dbReference type="ARBA" id="ARBA00023157"/>
    </source>
</evidence>
<keyword evidence="9" id="KW-1185">Reference proteome</keyword>
<evidence type="ECO:0000256" key="1">
    <source>
        <dbReference type="ARBA" id="ARBA00022714"/>
    </source>
</evidence>
<sequence>MVCLGAIAGGSVLSSCAKVYYAQYSVENNSIKIAKSEFEERSAVVVKDDRLPAPIYLLKEDESYSAVLMLCTHKECEVAPFGQELHCPCHGSEFTNKGKVLTGPAEEDLKKFKVTTNDTFIFIA</sequence>
<gene>
    <name evidence="8" type="ORF">SAMN04488029_3309</name>
</gene>
<dbReference type="PANTHER" id="PTHR10134">
    <property type="entry name" value="CYTOCHROME B-C1 COMPLEX SUBUNIT RIESKE, MITOCHONDRIAL"/>
    <property type="match status" value="1"/>
</dbReference>
<protein>
    <submittedName>
        <fullName evidence="8">Cytochrome b6-f complex iron-sulfur subunit</fullName>
    </submittedName>
</protein>
<comment type="cofactor">
    <cofactor evidence="6">
        <name>[2Fe-2S] cluster</name>
        <dbReference type="ChEBI" id="CHEBI:190135"/>
    </cofactor>
</comment>
<evidence type="ECO:0000256" key="6">
    <source>
        <dbReference type="ARBA" id="ARBA00034078"/>
    </source>
</evidence>
<keyword evidence="4" id="KW-0411">Iron-sulfur</keyword>
<dbReference type="Pfam" id="PF00355">
    <property type="entry name" value="Rieske"/>
    <property type="match status" value="1"/>
</dbReference>
<accession>A0A1W2GL08</accession>
<name>A0A1W2GL08_REIFA</name>
<reference evidence="8 9" key="1">
    <citation type="submission" date="2017-04" db="EMBL/GenBank/DDBJ databases">
        <authorList>
            <person name="Afonso C.L."/>
            <person name="Miller P.J."/>
            <person name="Scott M.A."/>
            <person name="Spackman E."/>
            <person name="Goraichik I."/>
            <person name="Dimitrov K.M."/>
            <person name="Suarez D.L."/>
            <person name="Swayne D.E."/>
        </authorList>
    </citation>
    <scope>NUCLEOTIDE SEQUENCE [LARGE SCALE GENOMIC DNA]</scope>
    <source>
        <strain evidence="8 9">DSM 26133</strain>
    </source>
</reference>
<dbReference type="AlphaFoldDB" id="A0A1W2GL08"/>
<dbReference type="GO" id="GO:0046872">
    <property type="term" value="F:metal ion binding"/>
    <property type="evidence" value="ECO:0007669"/>
    <property type="project" value="UniProtKB-KW"/>
</dbReference>
<evidence type="ECO:0000259" key="7">
    <source>
        <dbReference type="PROSITE" id="PS51296"/>
    </source>
</evidence>
<keyword evidence="3" id="KW-0408">Iron</keyword>
<evidence type="ECO:0000256" key="2">
    <source>
        <dbReference type="ARBA" id="ARBA00022723"/>
    </source>
</evidence>
<dbReference type="PRINTS" id="PR00162">
    <property type="entry name" value="RIESKE"/>
</dbReference>
<keyword evidence="2" id="KW-0479">Metal-binding</keyword>
<dbReference type="InterPro" id="IPR014349">
    <property type="entry name" value="Rieske_Fe-S_prot"/>
</dbReference>
<dbReference type="GO" id="GO:0051537">
    <property type="term" value="F:2 iron, 2 sulfur cluster binding"/>
    <property type="evidence" value="ECO:0007669"/>
    <property type="project" value="UniProtKB-KW"/>
</dbReference>
<dbReference type="PROSITE" id="PS51296">
    <property type="entry name" value="RIESKE"/>
    <property type="match status" value="1"/>
</dbReference>
<dbReference type="Proteomes" id="UP000192472">
    <property type="component" value="Unassembled WGS sequence"/>
</dbReference>
<dbReference type="Gene3D" id="2.102.10.10">
    <property type="entry name" value="Rieske [2Fe-2S] iron-sulphur domain"/>
    <property type="match status" value="1"/>
</dbReference>